<keyword evidence="5" id="KW-1185">Reference proteome</keyword>
<protein>
    <recommendedName>
        <fullName evidence="3">BRCT domain-containing protein</fullName>
    </recommendedName>
</protein>
<dbReference type="InterPro" id="IPR001357">
    <property type="entry name" value="BRCT_dom"/>
</dbReference>
<keyword evidence="1" id="KW-0677">Repeat</keyword>
<dbReference type="Gene3D" id="3.40.50.10190">
    <property type="entry name" value="BRCT domain"/>
    <property type="match status" value="1"/>
</dbReference>
<sequence length="146" mass="16103">MEVLSDSITSEIDETNVNASTPPIQKQSVTCQSEECLDLVLSLKAGRFLEGFKIFLIGFDGPQMEKLQRVLKNAGVIHLSTINDESISHVIVGNIGKEDEKQLQQLTRKPHVVTVESRMVDTKSATESPSSRSRVSTSLLQEPLHS</sequence>
<organism evidence="4 5">
    <name type="scientific">Daphnia pulex</name>
    <name type="common">Water flea</name>
    <dbReference type="NCBI Taxonomy" id="6669"/>
    <lineage>
        <taxon>Eukaryota</taxon>
        <taxon>Metazoa</taxon>
        <taxon>Ecdysozoa</taxon>
        <taxon>Arthropoda</taxon>
        <taxon>Crustacea</taxon>
        <taxon>Branchiopoda</taxon>
        <taxon>Diplostraca</taxon>
        <taxon>Cladocera</taxon>
        <taxon>Anomopoda</taxon>
        <taxon>Daphniidae</taxon>
        <taxon>Daphnia</taxon>
    </lineage>
</organism>
<dbReference type="AlphaFoldDB" id="E9FV92"/>
<feature type="domain" description="BRCT" evidence="3">
    <location>
        <begin position="44"/>
        <end position="116"/>
    </location>
</feature>
<feature type="region of interest" description="Disordered" evidence="2">
    <location>
        <begin position="117"/>
        <end position="146"/>
    </location>
</feature>
<reference evidence="4 5" key="1">
    <citation type="journal article" date="2011" name="Science">
        <title>The ecoresponsive genome of Daphnia pulex.</title>
        <authorList>
            <person name="Colbourne J.K."/>
            <person name="Pfrender M.E."/>
            <person name="Gilbert D."/>
            <person name="Thomas W.K."/>
            <person name="Tucker A."/>
            <person name="Oakley T.H."/>
            <person name="Tokishita S."/>
            <person name="Aerts A."/>
            <person name="Arnold G.J."/>
            <person name="Basu M.K."/>
            <person name="Bauer D.J."/>
            <person name="Caceres C.E."/>
            <person name="Carmel L."/>
            <person name="Casola C."/>
            <person name="Choi J.H."/>
            <person name="Detter J.C."/>
            <person name="Dong Q."/>
            <person name="Dusheyko S."/>
            <person name="Eads B.D."/>
            <person name="Frohlich T."/>
            <person name="Geiler-Samerotte K.A."/>
            <person name="Gerlach D."/>
            <person name="Hatcher P."/>
            <person name="Jogdeo S."/>
            <person name="Krijgsveld J."/>
            <person name="Kriventseva E.V."/>
            <person name="Kultz D."/>
            <person name="Laforsch C."/>
            <person name="Lindquist E."/>
            <person name="Lopez J."/>
            <person name="Manak J.R."/>
            <person name="Muller J."/>
            <person name="Pangilinan J."/>
            <person name="Patwardhan R.P."/>
            <person name="Pitluck S."/>
            <person name="Pritham E.J."/>
            <person name="Rechtsteiner A."/>
            <person name="Rho M."/>
            <person name="Rogozin I.B."/>
            <person name="Sakarya O."/>
            <person name="Salamov A."/>
            <person name="Schaack S."/>
            <person name="Shapiro H."/>
            <person name="Shiga Y."/>
            <person name="Skalitzky C."/>
            <person name="Smith Z."/>
            <person name="Souvorov A."/>
            <person name="Sung W."/>
            <person name="Tang Z."/>
            <person name="Tsuchiya D."/>
            <person name="Tu H."/>
            <person name="Vos H."/>
            <person name="Wang M."/>
            <person name="Wolf Y.I."/>
            <person name="Yamagata H."/>
            <person name="Yamada T."/>
            <person name="Ye Y."/>
            <person name="Shaw J.R."/>
            <person name="Andrews J."/>
            <person name="Crease T.J."/>
            <person name="Tang H."/>
            <person name="Lucas S.M."/>
            <person name="Robertson H.M."/>
            <person name="Bork P."/>
            <person name="Koonin E.V."/>
            <person name="Zdobnov E.M."/>
            <person name="Grigoriev I.V."/>
            <person name="Lynch M."/>
            <person name="Boore J.L."/>
        </authorList>
    </citation>
    <scope>NUCLEOTIDE SEQUENCE [LARGE SCALE GENOMIC DNA]</scope>
</reference>
<evidence type="ECO:0000256" key="2">
    <source>
        <dbReference type="SAM" id="MobiDB-lite"/>
    </source>
</evidence>
<dbReference type="Proteomes" id="UP000000305">
    <property type="component" value="Unassembled WGS sequence"/>
</dbReference>
<dbReference type="PROSITE" id="PS50172">
    <property type="entry name" value="BRCT"/>
    <property type="match status" value="1"/>
</dbReference>
<evidence type="ECO:0000256" key="1">
    <source>
        <dbReference type="ARBA" id="ARBA00022737"/>
    </source>
</evidence>
<evidence type="ECO:0000313" key="5">
    <source>
        <dbReference type="Proteomes" id="UP000000305"/>
    </source>
</evidence>
<gene>
    <name evidence="4" type="ORF">DAPPUDRAFT_310712</name>
</gene>
<dbReference type="PANTHER" id="PTHR13561:SF20">
    <property type="entry name" value="DNA TOPOISOMERASE 2-BINDING PROTEIN 1"/>
    <property type="match status" value="1"/>
</dbReference>
<dbReference type="KEGG" id="dpx:DAPPUDRAFT_310712"/>
<dbReference type="PANTHER" id="PTHR13561">
    <property type="entry name" value="DNA REPLICATION REGULATOR DPB11-RELATED"/>
    <property type="match status" value="1"/>
</dbReference>
<name>E9FV92_DAPPU</name>
<proteinExistence type="predicted"/>
<dbReference type="OrthoDB" id="251770at2759"/>
<accession>E9FV92</accession>
<dbReference type="SUPFAM" id="SSF52113">
    <property type="entry name" value="BRCT domain"/>
    <property type="match status" value="1"/>
</dbReference>
<evidence type="ECO:0000313" key="4">
    <source>
        <dbReference type="EMBL" id="EFX89148.1"/>
    </source>
</evidence>
<dbReference type="InterPro" id="IPR036420">
    <property type="entry name" value="BRCT_dom_sf"/>
</dbReference>
<dbReference type="EMBL" id="GL732525">
    <property type="protein sequence ID" value="EFX89148.1"/>
    <property type="molecule type" value="Genomic_DNA"/>
</dbReference>
<feature type="compositionally biased region" description="Low complexity" evidence="2">
    <location>
        <begin position="125"/>
        <end position="138"/>
    </location>
</feature>
<dbReference type="STRING" id="6669.E9FV92"/>
<evidence type="ECO:0000259" key="3">
    <source>
        <dbReference type="PROSITE" id="PS50172"/>
    </source>
</evidence>
<dbReference type="InParanoid" id="E9FV92"/>
<dbReference type="HOGENOM" id="CLU_1779313_0_0_1"/>